<dbReference type="SUPFAM" id="SSF50978">
    <property type="entry name" value="WD40 repeat-like"/>
    <property type="match status" value="1"/>
</dbReference>
<dbReference type="PANTHER" id="PTHR19879:SF9">
    <property type="entry name" value="TRANSCRIPTION INITIATION FACTOR TFIID SUBUNIT 5"/>
    <property type="match status" value="1"/>
</dbReference>
<dbReference type="SMART" id="SM00320">
    <property type="entry name" value="WD40"/>
    <property type="match status" value="2"/>
</dbReference>
<gene>
    <name evidence="2" type="ORF">KI688_004523</name>
</gene>
<dbReference type="Gene3D" id="2.130.10.10">
    <property type="entry name" value="YVTN repeat-like/Quinoprotein amine dehydrogenase"/>
    <property type="match status" value="1"/>
</dbReference>
<dbReference type="PANTHER" id="PTHR19879">
    <property type="entry name" value="TRANSCRIPTION INITIATION FACTOR TFIID"/>
    <property type="match status" value="1"/>
</dbReference>
<dbReference type="AlphaFoldDB" id="A0A9P7XNS1"/>
<name>A0A9P7XNS1_9FUNG</name>
<dbReference type="InterPro" id="IPR001680">
    <property type="entry name" value="WD40_rpt"/>
</dbReference>
<evidence type="ECO:0008006" key="4">
    <source>
        <dbReference type="Google" id="ProtNLM"/>
    </source>
</evidence>
<evidence type="ECO:0000256" key="1">
    <source>
        <dbReference type="PROSITE-ProRule" id="PRU00221"/>
    </source>
</evidence>
<reference evidence="2" key="1">
    <citation type="submission" date="2021-06" db="EMBL/GenBank/DDBJ databases">
        <title>Genome Sequence of Mortierella hyaline Strain SCG-10, a Cold-Adapted, Nitrate-Reducing Fungus Isolated from Soil in Minnesota, USA.</title>
        <authorList>
            <person name="Aldossari N."/>
        </authorList>
    </citation>
    <scope>NUCLEOTIDE SEQUENCE</scope>
    <source>
        <strain evidence="2">SCG-10</strain>
    </source>
</reference>
<evidence type="ECO:0000313" key="3">
    <source>
        <dbReference type="Proteomes" id="UP000707451"/>
    </source>
</evidence>
<feature type="repeat" description="WD" evidence="1">
    <location>
        <begin position="32"/>
        <end position="63"/>
    </location>
</feature>
<dbReference type="OrthoDB" id="340259at2759"/>
<comment type="caution">
    <text evidence="2">The sequence shown here is derived from an EMBL/GenBank/DDBJ whole genome shotgun (WGS) entry which is preliminary data.</text>
</comment>
<sequence length="173" mass="18665">MGTAAGSIHLWDVAQSVAEGETEEEPGVLVQLLESPQEISALAYSPCGTWIASGSIDKTVRLWHRQSEEENTWSCVSVVRGFFGCILDVIWNPVVPMEFATACKDGSVRVWGVSPGVGGKNVSKEEGVEVQYLWGTDLGILCAADMKLDGVEGLDLMNRKLLVQRGAVEVLEA</sequence>
<dbReference type="EMBL" id="JAHRHY010000017">
    <property type="protein sequence ID" value="KAG9062926.1"/>
    <property type="molecule type" value="Genomic_DNA"/>
</dbReference>
<keyword evidence="1" id="KW-0853">WD repeat</keyword>
<organism evidence="2 3">
    <name type="scientific">Linnemannia hyalina</name>
    <dbReference type="NCBI Taxonomy" id="64524"/>
    <lineage>
        <taxon>Eukaryota</taxon>
        <taxon>Fungi</taxon>
        <taxon>Fungi incertae sedis</taxon>
        <taxon>Mucoromycota</taxon>
        <taxon>Mortierellomycotina</taxon>
        <taxon>Mortierellomycetes</taxon>
        <taxon>Mortierellales</taxon>
        <taxon>Mortierellaceae</taxon>
        <taxon>Linnemannia</taxon>
    </lineage>
</organism>
<dbReference type="Pfam" id="PF00400">
    <property type="entry name" value="WD40"/>
    <property type="match status" value="2"/>
</dbReference>
<evidence type="ECO:0000313" key="2">
    <source>
        <dbReference type="EMBL" id="KAG9062926.1"/>
    </source>
</evidence>
<protein>
    <recommendedName>
        <fullName evidence="4">WD40 repeat-like protein</fullName>
    </recommendedName>
</protein>
<dbReference type="Proteomes" id="UP000707451">
    <property type="component" value="Unassembled WGS sequence"/>
</dbReference>
<accession>A0A9P7XNS1</accession>
<dbReference type="InterPro" id="IPR036322">
    <property type="entry name" value="WD40_repeat_dom_sf"/>
</dbReference>
<dbReference type="InterPro" id="IPR015943">
    <property type="entry name" value="WD40/YVTN_repeat-like_dom_sf"/>
</dbReference>
<proteinExistence type="predicted"/>
<dbReference type="PROSITE" id="PS50082">
    <property type="entry name" value="WD_REPEATS_2"/>
    <property type="match status" value="1"/>
</dbReference>
<dbReference type="PROSITE" id="PS50294">
    <property type="entry name" value="WD_REPEATS_REGION"/>
    <property type="match status" value="1"/>
</dbReference>
<keyword evidence="3" id="KW-1185">Reference proteome</keyword>